<evidence type="ECO:0000313" key="2">
    <source>
        <dbReference type="Proteomes" id="UP000222542"/>
    </source>
</evidence>
<reference evidence="1 2" key="2">
    <citation type="journal article" date="2017" name="Genome Biol.">
        <title>New reference genome sequences of hot pepper reveal the massive evolution of plant disease-resistance genes by retroduplication.</title>
        <authorList>
            <person name="Kim S."/>
            <person name="Park J."/>
            <person name="Yeom S.I."/>
            <person name="Kim Y.M."/>
            <person name="Seo E."/>
            <person name="Kim K.T."/>
            <person name="Kim M.S."/>
            <person name="Lee J.M."/>
            <person name="Cheong K."/>
            <person name="Shin H.S."/>
            <person name="Kim S.B."/>
            <person name="Han K."/>
            <person name="Lee J."/>
            <person name="Park M."/>
            <person name="Lee H.A."/>
            <person name="Lee H.Y."/>
            <person name="Lee Y."/>
            <person name="Oh S."/>
            <person name="Lee J.H."/>
            <person name="Choi E."/>
            <person name="Choi E."/>
            <person name="Lee S.E."/>
            <person name="Jeon J."/>
            <person name="Kim H."/>
            <person name="Choi G."/>
            <person name="Song H."/>
            <person name="Lee J."/>
            <person name="Lee S.C."/>
            <person name="Kwon J.K."/>
            <person name="Lee H.Y."/>
            <person name="Koo N."/>
            <person name="Hong Y."/>
            <person name="Kim R.W."/>
            <person name="Kang W.H."/>
            <person name="Huh J.H."/>
            <person name="Kang B.C."/>
            <person name="Yang T.J."/>
            <person name="Lee Y.H."/>
            <person name="Bennetzen J.L."/>
            <person name="Choi D."/>
        </authorList>
    </citation>
    <scope>NUCLEOTIDE SEQUENCE [LARGE SCALE GENOMIC DNA]</scope>
    <source>
        <strain evidence="2">cv. CM334</strain>
    </source>
</reference>
<sequence>MIFSNKEEKESTVNQAQEVGSNIYDTARKVIGPVIDFVKPGIDAALPLAKQAGEEVLKTASPVISDATKKAQEATESAGMDSQPVMTTAKTVVDAAQQTSKGMITPLLGYTSDPYARSFDPNVRCAYHSDVHGDSIEDCRALKREIKKMIQDKSIMVQNIDSEEKSSHVDIQISG</sequence>
<dbReference type="STRING" id="4072.A0A2G2YR67"/>
<keyword evidence="2" id="KW-1185">Reference proteome</keyword>
<gene>
    <name evidence="1" type="ORF">T459_23033</name>
</gene>
<dbReference type="EMBL" id="AYRZ02000009">
    <property type="protein sequence ID" value="PHT72248.1"/>
    <property type="molecule type" value="Genomic_DNA"/>
</dbReference>
<dbReference type="Gramene" id="PHT72248">
    <property type="protein sequence ID" value="PHT72248"/>
    <property type="gene ID" value="T459_23033"/>
</dbReference>
<reference evidence="1 2" key="1">
    <citation type="journal article" date="2014" name="Nat. Genet.">
        <title>Genome sequence of the hot pepper provides insights into the evolution of pungency in Capsicum species.</title>
        <authorList>
            <person name="Kim S."/>
            <person name="Park M."/>
            <person name="Yeom S.I."/>
            <person name="Kim Y.M."/>
            <person name="Lee J.M."/>
            <person name="Lee H.A."/>
            <person name="Seo E."/>
            <person name="Choi J."/>
            <person name="Cheong K."/>
            <person name="Kim K.T."/>
            <person name="Jung K."/>
            <person name="Lee G.W."/>
            <person name="Oh S.K."/>
            <person name="Bae C."/>
            <person name="Kim S.B."/>
            <person name="Lee H.Y."/>
            <person name="Kim S.Y."/>
            <person name="Kim M.S."/>
            <person name="Kang B.C."/>
            <person name="Jo Y.D."/>
            <person name="Yang H.B."/>
            <person name="Jeong H.J."/>
            <person name="Kang W.H."/>
            <person name="Kwon J.K."/>
            <person name="Shin C."/>
            <person name="Lim J.Y."/>
            <person name="Park J.H."/>
            <person name="Huh J.H."/>
            <person name="Kim J.S."/>
            <person name="Kim B.D."/>
            <person name="Cohen O."/>
            <person name="Paran I."/>
            <person name="Suh M.C."/>
            <person name="Lee S.B."/>
            <person name="Kim Y.K."/>
            <person name="Shin Y."/>
            <person name="Noh S.J."/>
            <person name="Park J."/>
            <person name="Seo Y.S."/>
            <person name="Kwon S.Y."/>
            <person name="Kim H.A."/>
            <person name="Park J.M."/>
            <person name="Kim H.J."/>
            <person name="Choi S.B."/>
            <person name="Bosland P.W."/>
            <person name="Reeves G."/>
            <person name="Jo S.H."/>
            <person name="Lee B.W."/>
            <person name="Cho H.T."/>
            <person name="Choi H.S."/>
            <person name="Lee M.S."/>
            <person name="Yu Y."/>
            <person name="Do Choi Y."/>
            <person name="Park B.S."/>
            <person name="van Deynze A."/>
            <person name="Ashrafi H."/>
            <person name="Hill T."/>
            <person name="Kim W.T."/>
            <person name="Pai H.S."/>
            <person name="Ahn H.K."/>
            <person name="Yeam I."/>
            <person name="Giovannoni J.J."/>
            <person name="Rose J.K."/>
            <person name="Sorensen I."/>
            <person name="Lee S.J."/>
            <person name="Kim R.W."/>
            <person name="Choi I.Y."/>
            <person name="Choi B.S."/>
            <person name="Lim J.S."/>
            <person name="Lee Y.H."/>
            <person name="Choi D."/>
        </authorList>
    </citation>
    <scope>NUCLEOTIDE SEQUENCE [LARGE SCALE GENOMIC DNA]</scope>
    <source>
        <strain evidence="2">cv. CM334</strain>
    </source>
</reference>
<comment type="caution">
    <text evidence="1">The sequence shown here is derived from an EMBL/GenBank/DDBJ whole genome shotgun (WGS) entry which is preliminary data.</text>
</comment>
<evidence type="ECO:0000313" key="1">
    <source>
        <dbReference type="EMBL" id="PHT72248.1"/>
    </source>
</evidence>
<accession>A0A2G2YR67</accession>
<dbReference type="Proteomes" id="UP000222542">
    <property type="component" value="Unassembled WGS sequence"/>
</dbReference>
<protein>
    <submittedName>
        <fullName evidence="1">Calcium sensing receptor, chloroplastic</fullName>
    </submittedName>
</protein>
<dbReference type="AlphaFoldDB" id="A0A2G2YR67"/>
<organism evidence="1 2">
    <name type="scientific">Capsicum annuum</name>
    <name type="common">Capsicum pepper</name>
    <dbReference type="NCBI Taxonomy" id="4072"/>
    <lineage>
        <taxon>Eukaryota</taxon>
        <taxon>Viridiplantae</taxon>
        <taxon>Streptophyta</taxon>
        <taxon>Embryophyta</taxon>
        <taxon>Tracheophyta</taxon>
        <taxon>Spermatophyta</taxon>
        <taxon>Magnoliopsida</taxon>
        <taxon>eudicotyledons</taxon>
        <taxon>Gunneridae</taxon>
        <taxon>Pentapetalae</taxon>
        <taxon>asterids</taxon>
        <taxon>lamiids</taxon>
        <taxon>Solanales</taxon>
        <taxon>Solanaceae</taxon>
        <taxon>Solanoideae</taxon>
        <taxon>Capsiceae</taxon>
        <taxon>Capsicum</taxon>
    </lineage>
</organism>
<proteinExistence type="predicted"/>
<name>A0A2G2YR67_CAPAN</name>
<keyword evidence="1" id="KW-0675">Receptor</keyword>